<dbReference type="Gene3D" id="3.40.50.2300">
    <property type="match status" value="1"/>
</dbReference>
<gene>
    <name evidence="10" type="ORF">GGX14DRAFT_648482</name>
</gene>
<feature type="domain" description="Histidine kinase" evidence="8">
    <location>
        <begin position="404"/>
        <end position="698"/>
    </location>
</feature>
<feature type="transmembrane region" description="Helical" evidence="7">
    <location>
        <begin position="305"/>
        <end position="323"/>
    </location>
</feature>
<feature type="transmembrane region" description="Helical" evidence="7">
    <location>
        <begin position="240"/>
        <end position="262"/>
    </location>
</feature>
<dbReference type="AlphaFoldDB" id="A0AAD6YMQ9"/>
<feature type="compositionally biased region" description="Polar residues" evidence="6">
    <location>
        <begin position="775"/>
        <end position="792"/>
    </location>
</feature>
<evidence type="ECO:0000259" key="9">
    <source>
        <dbReference type="PROSITE" id="PS50110"/>
    </source>
</evidence>
<dbReference type="PRINTS" id="PR00344">
    <property type="entry name" value="BCTRLSENSOR"/>
</dbReference>
<evidence type="ECO:0000313" key="11">
    <source>
        <dbReference type="Proteomes" id="UP001219525"/>
    </source>
</evidence>
<feature type="compositionally biased region" description="Basic and acidic residues" evidence="6">
    <location>
        <begin position="802"/>
        <end position="814"/>
    </location>
</feature>
<evidence type="ECO:0000256" key="6">
    <source>
        <dbReference type="SAM" id="MobiDB-lite"/>
    </source>
</evidence>
<dbReference type="InterPro" id="IPR004358">
    <property type="entry name" value="Sig_transdc_His_kin-like_C"/>
</dbReference>
<keyword evidence="3" id="KW-0808">Transferase</keyword>
<sequence>MSRKNKTRRPMPFDDMASLQVPLPVPATQRRASFSSRKFTSVSSKWSATKAYLKRTLAAPHVPSSSSLVENYVLDAVLSPPEDTQRLSETDEVDEVVVDRSWSEDFESESNSDAAGTASSRHDATVADADSSGAPPTGVWALPLLAFARTRIWPTVKEFYAPRFAEAEEHLFQREVWGQGKRPALWASVFFIANFILAVTSIQDPVVLADKIFYYGISPLLSAPILFMCAYNFPFEHPFFFQTFLVVSTWSWPFYDVLFAYLCGFYTPYNSDRLFTCGSKDFLSTFYYTSALQAVALFGTSLNRLPATIGALAFLILLCVTIVPVRHDYMRNVINFVIFECVLLYIHNRKEQSSRKLFRLRSQLKEQFQRTWKAQLNERQAADSKRRLTSLLLPMDVLLGPDKRRSTQVRVPLNTALLAVQNMASRPIAQDHEVEFSALEGSLSMMSKVLNDVLDFNRMDSGRLESLSRPYAFHKVLRSLFIPLRLAADARHLEFVTDLDMRIDEVARRAAYQCMDASPEEIAQHLQQQPNSETAVGVVVGDETRLRQIITNLASNACKFTAAGGKLTIATRLVIPAEPCAQPTVSLRPGERQSLTAPALTLHNENVPPDAEPPPLERIVVRIEVTDTGSGIPPKDMVECKLFSAFNQTEQGRQQGGKGTGLGLALVRQIVKLSGGRLGLRSKVGVGSTFWVELPLGVGRNAMTPPGPGTPSSVAHGAAHFRVHPGSLGSASSVAEAVDAATKAASQSLRSSARSESALHGLMDQGGRFELTLSKYDSQSPTRTLGDASTGTEYPLASPGSEPERERWPGHEGGGDSVAPVAPLLEAPTDSGETVRPRRAGASVRPTFVALPRPQSFVLDNGPGTPAPSPPLSASPPVGLRVLVVDDDALTRMLMTRMLERMGCRVSTAENGEVALQRIVGLDSPAQSSASAELPPLLQVGAAEPRYAVIFLDNQMPKLSGVKLVERLRTLGRTDFVVGVTGNALLTDQKEYLEAGADHVLTKPVLESSLRKMLVLADARRRLHVDY</sequence>
<dbReference type="PANTHER" id="PTHR43047:SF66">
    <property type="entry name" value="HISKA"/>
    <property type="match status" value="1"/>
</dbReference>
<dbReference type="InterPro" id="IPR003594">
    <property type="entry name" value="HATPase_dom"/>
</dbReference>
<dbReference type="SUPFAM" id="SSF55874">
    <property type="entry name" value="ATPase domain of HSP90 chaperone/DNA topoisomerase II/histidine kinase"/>
    <property type="match status" value="1"/>
</dbReference>
<protein>
    <recommendedName>
        <fullName evidence="2">histidine kinase</fullName>
        <ecNumber evidence="2">2.7.13.3</ecNumber>
    </recommendedName>
</protein>
<dbReference type="Gene3D" id="3.30.565.10">
    <property type="entry name" value="Histidine kinase-like ATPase, C-terminal domain"/>
    <property type="match status" value="1"/>
</dbReference>
<keyword evidence="7" id="KW-0812">Transmembrane</keyword>
<evidence type="ECO:0000256" key="2">
    <source>
        <dbReference type="ARBA" id="ARBA00012438"/>
    </source>
</evidence>
<dbReference type="Proteomes" id="UP001219525">
    <property type="component" value="Unassembled WGS sequence"/>
</dbReference>
<dbReference type="GO" id="GO:0005886">
    <property type="term" value="C:plasma membrane"/>
    <property type="evidence" value="ECO:0007669"/>
    <property type="project" value="TreeGrafter"/>
</dbReference>
<dbReference type="EC" id="2.7.13.3" evidence="2"/>
<dbReference type="Pfam" id="PF02518">
    <property type="entry name" value="HATPase_c"/>
    <property type="match status" value="1"/>
</dbReference>
<comment type="caution">
    <text evidence="10">The sequence shown here is derived from an EMBL/GenBank/DDBJ whole genome shotgun (WGS) entry which is preliminary data.</text>
</comment>
<feature type="domain" description="Response regulatory" evidence="9">
    <location>
        <begin position="881"/>
        <end position="1018"/>
    </location>
</feature>
<dbReference type="EMBL" id="JARJCW010000005">
    <property type="protein sequence ID" value="KAJ7224105.1"/>
    <property type="molecule type" value="Genomic_DNA"/>
</dbReference>
<keyword evidence="4 10" id="KW-0418">Kinase</keyword>
<evidence type="ECO:0000313" key="10">
    <source>
        <dbReference type="EMBL" id="KAJ7224105.1"/>
    </source>
</evidence>
<feature type="transmembrane region" description="Helical" evidence="7">
    <location>
        <begin position="183"/>
        <end position="200"/>
    </location>
</feature>
<accession>A0AAD6YMQ9</accession>
<keyword evidence="11" id="KW-1185">Reference proteome</keyword>
<evidence type="ECO:0000259" key="8">
    <source>
        <dbReference type="PROSITE" id="PS50109"/>
    </source>
</evidence>
<organism evidence="10 11">
    <name type="scientific">Mycena pura</name>
    <dbReference type="NCBI Taxonomy" id="153505"/>
    <lineage>
        <taxon>Eukaryota</taxon>
        <taxon>Fungi</taxon>
        <taxon>Dikarya</taxon>
        <taxon>Basidiomycota</taxon>
        <taxon>Agaricomycotina</taxon>
        <taxon>Agaricomycetes</taxon>
        <taxon>Agaricomycetidae</taxon>
        <taxon>Agaricales</taxon>
        <taxon>Marasmiineae</taxon>
        <taxon>Mycenaceae</taxon>
        <taxon>Mycena</taxon>
    </lineage>
</organism>
<dbReference type="InterPro" id="IPR036890">
    <property type="entry name" value="HATPase_C_sf"/>
</dbReference>
<keyword evidence="7" id="KW-0472">Membrane</keyword>
<feature type="modified residue" description="4-aspartylphosphate" evidence="5">
    <location>
        <position position="953"/>
    </location>
</feature>
<evidence type="ECO:0000256" key="4">
    <source>
        <dbReference type="ARBA" id="ARBA00022777"/>
    </source>
</evidence>
<feature type="transmembrane region" description="Helical" evidence="7">
    <location>
        <begin position="282"/>
        <end position="298"/>
    </location>
</feature>
<dbReference type="Pfam" id="PF00072">
    <property type="entry name" value="Response_reg"/>
    <property type="match status" value="1"/>
</dbReference>
<dbReference type="InterPro" id="IPR005467">
    <property type="entry name" value="His_kinase_dom"/>
</dbReference>
<dbReference type="SMART" id="SM00448">
    <property type="entry name" value="REC"/>
    <property type="match status" value="1"/>
</dbReference>
<feature type="region of interest" description="Disordered" evidence="6">
    <location>
        <begin position="102"/>
        <end position="133"/>
    </location>
</feature>
<dbReference type="InterPro" id="IPR001789">
    <property type="entry name" value="Sig_transdc_resp-reg_receiver"/>
</dbReference>
<feature type="region of interest" description="Disordered" evidence="6">
    <location>
        <begin position="773"/>
        <end position="841"/>
    </location>
</feature>
<dbReference type="PANTHER" id="PTHR43047">
    <property type="entry name" value="TWO-COMPONENT HISTIDINE PROTEIN KINASE"/>
    <property type="match status" value="1"/>
</dbReference>
<proteinExistence type="predicted"/>
<evidence type="ECO:0000256" key="1">
    <source>
        <dbReference type="ARBA" id="ARBA00000085"/>
    </source>
</evidence>
<evidence type="ECO:0000256" key="3">
    <source>
        <dbReference type="ARBA" id="ARBA00022679"/>
    </source>
</evidence>
<reference evidence="10" key="1">
    <citation type="submission" date="2023-03" db="EMBL/GenBank/DDBJ databases">
        <title>Massive genome expansion in bonnet fungi (Mycena s.s.) driven by repeated elements and novel gene families across ecological guilds.</title>
        <authorList>
            <consortium name="Lawrence Berkeley National Laboratory"/>
            <person name="Harder C.B."/>
            <person name="Miyauchi S."/>
            <person name="Viragh M."/>
            <person name="Kuo A."/>
            <person name="Thoen E."/>
            <person name="Andreopoulos B."/>
            <person name="Lu D."/>
            <person name="Skrede I."/>
            <person name="Drula E."/>
            <person name="Henrissat B."/>
            <person name="Morin E."/>
            <person name="Kohler A."/>
            <person name="Barry K."/>
            <person name="LaButti K."/>
            <person name="Morin E."/>
            <person name="Salamov A."/>
            <person name="Lipzen A."/>
            <person name="Mereny Z."/>
            <person name="Hegedus B."/>
            <person name="Baldrian P."/>
            <person name="Stursova M."/>
            <person name="Weitz H."/>
            <person name="Taylor A."/>
            <person name="Grigoriev I.V."/>
            <person name="Nagy L.G."/>
            <person name="Martin F."/>
            <person name="Kauserud H."/>
        </authorList>
    </citation>
    <scope>NUCLEOTIDE SEQUENCE</scope>
    <source>
        <strain evidence="10">9144</strain>
    </source>
</reference>
<keyword evidence="5" id="KW-0597">Phosphoprotein</keyword>
<dbReference type="PROSITE" id="PS50109">
    <property type="entry name" value="HIS_KIN"/>
    <property type="match status" value="1"/>
</dbReference>
<dbReference type="SUPFAM" id="SSF52172">
    <property type="entry name" value="CheY-like"/>
    <property type="match status" value="1"/>
</dbReference>
<keyword evidence="7" id="KW-1133">Transmembrane helix</keyword>
<dbReference type="GO" id="GO:0009927">
    <property type="term" value="F:histidine phosphotransfer kinase activity"/>
    <property type="evidence" value="ECO:0007669"/>
    <property type="project" value="TreeGrafter"/>
</dbReference>
<dbReference type="SMART" id="SM00387">
    <property type="entry name" value="HATPase_c"/>
    <property type="match status" value="1"/>
</dbReference>
<dbReference type="GO" id="GO:0000155">
    <property type="term" value="F:phosphorelay sensor kinase activity"/>
    <property type="evidence" value="ECO:0007669"/>
    <property type="project" value="TreeGrafter"/>
</dbReference>
<dbReference type="InterPro" id="IPR011006">
    <property type="entry name" value="CheY-like_superfamily"/>
</dbReference>
<name>A0AAD6YMQ9_9AGAR</name>
<dbReference type="CDD" id="cd17546">
    <property type="entry name" value="REC_hyHK_CKI1_RcsC-like"/>
    <property type="match status" value="1"/>
</dbReference>
<feature type="transmembrane region" description="Helical" evidence="7">
    <location>
        <begin position="212"/>
        <end position="233"/>
    </location>
</feature>
<dbReference type="PROSITE" id="PS50110">
    <property type="entry name" value="RESPONSE_REGULATORY"/>
    <property type="match status" value="1"/>
</dbReference>
<evidence type="ECO:0000256" key="5">
    <source>
        <dbReference type="PROSITE-ProRule" id="PRU00169"/>
    </source>
</evidence>
<comment type="catalytic activity">
    <reaction evidence="1">
        <text>ATP + protein L-histidine = ADP + protein N-phospho-L-histidine.</text>
        <dbReference type="EC" id="2.7.13.3"/>
    </reaction>
</comment>
<evidence type="ECO:0000256" key="7">
    <source>
        <dbReference type="SAM" id="Phobius"/>
    </source>
</evidence>